<evidence type="ECO:0000256" key="3">
    <source>
        <dbReference type="ARBA" id="ARBA00022821"/>
    </source>
</evidence>
<keyword evidence="1" id="KW-0677">Repeat</keyword>
<dbReference type="GO" id="GO:0000166">
    <property type="term" value="F:nucleotide binding"/>
    <property type="evidence" value="ECO:0007669"/>
    <property type="project" value="UniProtKB-KW"/>
</dbReference>
<dbReference type="InterPro" id="IPR041118">
    <property type="entry name" value="Rx_N"/>
</dbReference>
<dbReference type="Gene3D" id="1.20.5.4130">
    <property type="match status" value="1"/>
</dbReference>
<evidence type="ECO:0000256" key="2">
    <source>
        <dbReference type="ARBA" id="ARBA00022741"/>
    </source>
</evidence>
<name>A0AAD5IKX6_ACENE</name>
<gene>
    <name evidence="6" type="ORF">LWI28_000997</name>
</gene>
<proteinExistence type="predicted"/>
<organism evidence="6 7">
    <name type="scientific">Acer negundo</name>
    <name type="common">Box elder</name>
    <dbReference type="NCBI Taxonomy" id="4023"/>
    <lineage>
        <taxon>Eukaryota</taxon>
        <taxon>Viridiplantae</taxon>
        <taxon>Streptophyta</taxon>
        <taxon>Embryophyta</taxon>
        <taxon>Tracheophyta</taxon>
        <taxon>Spermatophyta</taxon>
        <taxon>Magnoliopsida</taxon>
        <taxon>eudicotyledons</taxon>
        <taxon>Gunneridae</taxon>
        <taxon>Pentapetalae</taxon>
        <taxon>rosids</taxon>
        <taxon>malvids</taxon>
        <taxon>Sapindales</taxon>
        <taxon>Sapindaceae</taxon>
        <taxon>Hippocastanoideae</taxon>
        <taxon>Acereae</taxon>
        <taxon>Acer</taxon>
    </lineage>
</organism>
<dbReference type="GO" id="GO:0006952">
    <property type="term" value="P:defense response"/>
    <property type="evidence" value="ECO:0007669"/>
    <property type="project" value="UniProtKB-KW"/>
</dbReference>
<dbReference type="AlphaFoldDB" id="A0AAD5IKX6"/>
<keyword evidence="3" id="KW-0611">Plant defense</keyword>
<protein>
    <recommendedName>
        <fullName evidence="5">Disease resistance N-terminal domain-containing protein</fullName>
    </recommendedName>
</protein>
<evidence type="ECO:0000256" key="1">
    <source>
        <dbReference type="ARBA" id="ARBA00022737"/>
    </source>
</evidence>
<dbReference type="Proteomes" id="UP001064489">
    <property type="component" value="Chromosome 7"/>
</dbReference>
<keyword evidence="2" id="KW-0547">Nucleotide-binding</keyword>
<sequence length="118" mass="13498">MVFVVEAIVSAVLSASLQVLFDRLSPRTNLIEFFRRHEFNDILLEDLETAMLQVNAVLSDAEEKQIINPFVRQWVDELKDAAYHTADLLDEINSLALAEHKSQEESKSKRQKDQGVEV</sequence>
<comment type="caution">
    <text evidence="6">The sequence shown here is derived from an EMBL/GenBank/DDBJ whole genome shotgun (WGS) entry which is preliminary data.</text>
</comment>
<evidence type="ECO:0000256" key="4">
    <source>
        <dbReference type="SAM" id="MobiDB-lite"/>
    </source>
</evidence>
<keyword evidence="7" id="KW-1185">Reference proteome</keyword>
<dbReference type="Pfam" id="PF18052">
    <property type="entry name" value="Rx_N"/>
    <property type="match status" value="1"/>
</dbReference>
<evidence type="ECO:0000313" key="6">
    <source>
        <dbReference type="EMBL" id="KAI9168716.1"/>
    </source>
</evidence>
<evidence type="ECO:0000313" key="7">
    <source>
        <dbReference type="Proteomes" id="UP001064489"/>
    </source>
</evidence>
<reference evidence="6" key="1">
    <citation type="journal article" date="2022" name="Plant J.">
        <title>Strategies of tolerance reflected in two North American maple genomes.</title>
        <authorList>
            <person name="McEvoy S.L."/>
            <person name="Sezen U.U."/>
            <person name="Trouern-Trend A."/>
            <person name="McMahon S.M."/>
            <person name="Schaberg P.G."/>
            <person name="Yang J."/>
            <person name="Wegrzyn J.L."/>
            <person name="Swenson N.G."/>
        </authorList>
    </citation>
    <scope>NUCLEOTIDE SEQUENCE</scope>
    <source>
        <strain evidence="6">91603</strain>
    </source>
</reference>
<dbReference type="EMBL" id="JAJSOW010000104">
    <property type="protein sequence ID" value="KAI9168716.1"/>
    <property type="molecule type" value="Genomic_DNA"/>
</dbReference>
<accession>A0AAD5IKX6</accession>
<evidence type="ECO:0000259" key="5">
    <source>
        <dbReference type="Pfam" id="PF18052"/>
    </source>
</evidence>
<feature type="domain" description="Disease resistance N-terminal" evidence="5">
    <location>
        <begin position="12"/>
        <end position="107"/>
    </location>
</feature>
<feature type="region of interest" description="Disordered" evidence="4">
    <location>
        <begin position="99"/>
        <end position="118"/>
    </location>
</feature>
<reference evidence="6" key="2">
    <citation type="submission" date="2023-02" db="EMBL/GenBank/DDBJ databases">
        <authorList>
            <person name="Swenson N.G."/>
            <person name="Wegrzyn J.L."/>
            <person name="Mcevoy S.L."/>
        </authorList>
    </citation>
    <scope>NUCLEOTIDE SEQUENCE</scope>
    <source>
        <strain evidence="6">91603</strain>
        <tissue evidence="6">Leaf</tissue>
    </source>
</reference>